<sequence>MKLPLPPLAFLVRTLPDPFHAEALSRLANHLMKGQEIARRLDELDGRRICVAVTDAARAPVFRVHAGRIERAPEGDWDVRIGGRLEDLIALASRAEDPDTLFFQRRLTLEGDTATGLLLKNLLDALDFDVDAHCNAVLGPQAGRWAAGVARAVFARLPRTQTG</sequence>
<proteinExistence type="inferred from homology"/>
<dbReference type="Pfam" id="PF02036">
    <property type="entry name" value="SCP2"/>
    <property type="match status" value="1"/>
</dbReference>
<feature type="domain" description="SCP2" evidence="2">
    <location>
        <begin position="31"/>
        <end position="124"/>
    </location>
</feature>
<dbReference type="EMBL" id="CP025682">
    <property type="protein sequence ID" value="AUN94987.1"/>
    <property type="molecule type" value="Genomic_DNA"/>
</dbReference>
<evidence type="ECO:0000259" key="2">
    <source>
        <dbReference type="Pfam" id="PF02036"/>
    </source>
</evidence>
<gene>
    <name evidence="1" type="primary">ubiT</name>
    <name evidence="3" type="ORF">C0099_08595</name>
</gene>
<evidence type="ECO:0000256" key="1">
    <source>
        <dbReference type="HAMAP-Rule" id="MF_02231"/>
    </source>
</evidence>
<evidence type="ECO:0000313" key="4">
    <source>
        <dbReference type="Proteomes" id="UP000242205"/>
    </source>
</evidence>
<dbReference type="Proteomes" id="UP000242205">
    <property type="component" value="Chromosome"/>
</dbReference>
<reference evidence="3 4" key="1">
    <citation type="submission" date="2018-01" db="EMBL/GenBank/DDBJ databases">
        <authorList>
            <person name="Fu G.-Y."/>
        </authorList>
    </citation>
    <scope>NUCLEOTIDE SEQUENCE [LARGE SCALE GENOMIC DNA]</scope>
    <source>
        <strain evidence="3 4">SY39</strain>
    </source>
</reference>
<dbReference type="PANTHER" id="PTHR38693:SF1">
    <property type="entry name" value="UBIQUINONE BIOSYNTHESIS ACCESSORY FACTOR UBIJ"/>
    <property type="match status" value="1"/>
</dbReference>
<dbReference type="HAMAP" id="MF_02231">
    <property type="entry name" value="UbiT"/>
    <property type="match status" value="1"/>
</dbReference>
<keyword evidence="1" id="KW-0831">Ubiquinone biosynthesis</keyword>
<comment type="pathway">
    <text evidence="1">Cofactor biosynthesis; ubiquinone biosynthesis.</text>
</comment>
<dbReference type="InterPro" id="IPR016830">
    <property type="entry name" value="UbiT"/>
</dbReference>
<evidence type="ECO:0000313" key="3">
    <source>
        <dbReference type="EMBL" id="AUN94987.1"/>
    </source>
</evidence>
<dbReference type="AlphaFoldDB" id="A0A2I6S6U2"/>
<protein>
    <recommendedName>
        <fullName evidence="1">Ubiquinone biosynthesis accessory factor UbiT</fullName>
    </recommendedName>
</protein>
<dbReference type="RefSeq" id="WP_102247053.1">
    <property type="nucleotide sequence ID" value="NZ_CP025682.1"/>
</dbReference>
<dbReference type="PANTHER" id="PTHR38693">
    <property type="entry name" value="UBIQUINONE BIOSYNTHESIS PROTEIN UBIJ"/>
    <property type="match status" value="1"/>
</dbReference>
<dbReference type="OrthoDB" id="5292463at2"/>
<accession>A0A2I6S6U2</accession>
<name>A0A2I6S6U2_9RHOO</name>
<dbReference type="UniPathway" id="UPA00232"/>
<dbReference type="SUPFAM" id="SSF55718">
    <property type="entry name" value="SCP-like"/>
    <property type="match status" value="1"/>
</dbReference>
<comment type="function">
    <text evidence="1">Required for O(2)-independent ubiquinone (coenzyme Q) biosynthesis. Likely functions as an accessory factor.</text>
</comment>
<dbReference type="KEGG" id="atw:C0099_08595"/>
<comment type="similarity">
    <text evidence="1">Belongs to the UbiT family.</text>
</comment>
<dbReference type="InterPro" id="IPR003033">
    <property type="entry name" value="SCP2_sterol-bd_dom"/>
</dbReference>
<organism evidence="3 4">
    <name type="scientific">Pseudazoarcus pumilus</name>
    <dbReference type="NCBI Taxonomy" id="2067960"/>
    <lineage>
        <taxon>Bacteria</taxon>
        <taxon>Pseudomonadati</taxon>
        <taxon>Pseudomonadota</taxon>
        <taxon>Betaproteobacteria</taxon>
        <taxon>Rhodocyclales</taxon>
        <taxon>Zoogloeaceae</taxon>
        <taxon>Pseudazoarcus</taxon>
    </lineage>
</organism>
<dbReference type="GO" id="GO:0006744">
    <property type="term" value="P:ubiquinone biosynthetic process"/>
    <property type="evidence" value="ECO:0007669"/>
    <property type="project" value="UniProtKB-UniRule"/>
</dbReference>
<dbReference type="InterPro" id="IPR038989">
    <property type="entry name" value="UbiJ"/>
</dbReference>
<keyword evidence="4" id="KW-1185">Reference proteome</keyword>
<dbReference type="InterPro" id="IPR036527">
    <property type="entry name" value="SCP2_sterol-bd_dom_sf"/>
</dbReference>